<proteinExistence type="predicted"/>
<dbReference type="OrthoDB" id="5444178at2"/>
<dbReference type="SUPFAM" id="SSF46458">
    <property type="entry name" value="Globin-like"/>
    <property type="match status" value="1"/>
</dbReference>
<keyword evidence="4" id="KW-1003">Cell membrane</keyword>
<accession>E1QKC7</accession>
<evidence type="ECO:0000256" key="2">
    <source>
        <dbReference type="ARBA" id="ARBA00004651"/>
    </source>
</evidence>
<dbReference type="AlphaFoldDB" id="E1QKC7"/>
<dbReference type="KEGG" id="dbr:Deba_2666"/>
<keyword evidence="4" id="KW-0472">Membrane</keyword>
<dbReference type="InterPro" id="IPR012292">
    <property type="entry name" value="Globin/Proto"/>
</dbReference>
<dbReference type="PROSITE" id="PS50109">
    <property type="entry name" value="HIS_KIN"/>
    <property type="match status" value="1"/>
</dbReference>
<evidence type="ECO:0000256" key="3">
    <source>
        <dbReference type="ARBA" id="ARBA00012438"/>
    </source>
</evidence>
<dbReference type="Gene3D" id="1.10.490.10">
    <property type="entry name" value="Globins"/>
    <property type="match status" value="1"/>
</dbReference>
<dbReference type="GO" id="GO:0000155">
    <property type="term" value="F:phosphorelay sensor kinase activity"/>
    <property type="evidence" value="ECO:0007669"/>
    <property type="project" value="InterPro"/>
</dbReference>
<dbReference type="EMBL" id="CP002085">
    <property type="protein sequence ID" value="ADK86020.1"/>
    <property type="molecule type" value="Genomic_DNA"/>
</dbReference>
<keyword evidence="7 10" id="KW-0418">Kinase</keyword>
<dbReference type="SMART" id="SM00388">
    <property type="entry name" value="HisKA"/>
    <property type="match status" value="1"/>
</dbReference>
<dbReference type="Proteomes" id="UP000009047">
    <property type="component" value="Chromosome"/>
</dbReference>
<evidence type="ECO:0000259" key="9">
    <source>
        <dbReference type="PROSITE" id="PS50109"/>
    </source>
</evidence>
<evidence type="ECO:0000256" key="1">
    <source>
        <dbReference type="ARBA" id="ARBA00000085"/>
    </source>
</evidence>
<gene>
    <name evidence="10" type="ordered locus">Deba_2666</name>
</gene>
<dbReference type="InterPro" id="IPR003594">
    <property type="entry name" value="HATPase_dom"/>
</dbReference>
<dbReference type="GO" id="GO:0019825">
    <property type="term" value="F:oxygen binding"/>
    <property type="evidence" value="ECO:0007669"/>
    <property type="project" value="InterPro"/>
</dbReference>
<dbReference type="InterPro" id="IPR039379">
    <property type="entry name" value="Protoglobin_sensor_dom"/>
</dbReference>
<feature type="domain" description="Histidine kinase" evidence="9">
    <location>
        <begin position="171"/>
        <end position="385"/>
    </location>
</feature>
<dbReference type="SUPFAM" id="SSF47384">
    <property type="entry name" value="Homodimeric domain of signal transducing histidine kinase"/>
    <property type="match status" value="1"/>
</dbReference>
<dbReference type="RefSeq" id="WP_013259459.1">
    <property type="nucleotide sequence ID" value="NC_014365.1"/>
</dbReference>
<dbReference type="InterPro" id="IPR044398">
    <property type="entry name" value="Globin-sensor_dom"/>
</dbReference>
<sequence>MPQTCPPPRRRLEYLLEKVGLGPDDYQTIAPHKELFASRAEEFGRYFLEFFLAIDATSLVLRRQSDPQRLAAVLGHWFGALFRQAMSPSFLVEMWQSGVRHVELNLDQRYVNLGYSVARQFCQRIAAEGLPPGARAGVLAVIDKLLDACVLVATDSFITCTSRCDNQVIAGIAHQVRNPVTIIGGNISRLQRQAQRDSGAWRAFETVLAENRRLERMLGDIAAYSELYRAEPRPEACPLEPILRQAAGRLTEHDQSPRPEQWLAIELDPAHAVAFADRAEMTLMFFHLLENAAQASDPAEPIVRVVSGPGPRPDFLRVSIQNSGKSPDPAQIDTLFQPFTSSRPMGTGFGLPIAALAARRNLGGLSLQPAPQGGALCLVDLPTPEDRAMAQ</sequence>
<dbReference type="SMART" id="SM00387">
    <property type="entry name" value="HATPase_c"/>
    <property type="match status" value="1"/>
</dbReference>
<dbReference type="HOGENOM" id="CLU_705408_0_0_7"/>
<dbReference type="EC" id="2.7.13.3" evidence="3"/>
<dbReference type="SUPFAM" id="SSF55874">
    <property type="entry name" value="ATPase domain of HSP90 chaperone/DNA topoisomerase II/histidine kinase"/>
    <property type="match status" value="1"/>
</dbReference>
<evidence type="ECO:0000313" key="11">
    <source>
        <dbReference type="Proteomes" id="UP000009047"/>
    </source>
</evidence>
<dbReference type="InterPro" id="IPR036890">
    <property type="entry name" value="HATPase_C_sf"/>
</dbReference>
<dbReference type="Pfam" id="PF02518">
    <property type="entry name" value="HATPase_c"/>
    <property type="match status" value="1"/>
</dbReference>
<dbReference type="InterPro" id="IPR050980">
    <property type="entry name" value="2C_sensor_his_kinase"/>
</dbReference>
<dbReference type="GO" id="GO:0005886">
    <property type="term" value="C:plasma membrane"/>
    <property type="evidence" value="ECO:0007669"/>
    <property type="project" value="UniProtKB-SubCell"/>
</dbReference>
<evidence type="ECO:0000256" key="4">
    <source>
        <dbReference type="ARBA" id="ARBA00022475"/>
    </source>
</evidence>
<evidence type="ECO:0000313" key="10">
    <source>
        <dbReference type="EMBL" id="ADK86020.1"/>
    </source>
</evidence>
<dbReference type="Gene3D" id="3.30.565.10">
    <property type="entry name" value="Histidine kinase-like ATPase, C-terminal domain"/>
    <property type="match status" value="1"/>
</dbReference>
<dbReference type="Pfam" id="PF11563">
    <property type="entry name" value="Protoglobin"/>
    <property type="match status" value="1"/>
</dbReference>
<dbReference type="InterPro" id="IPR036097">
    <property type="entry name" value="HisK_dim/P_sf"/>
</dbReference>
<dbReference type="CDD" id="cd00082">
    <property type="entry name" value="HisKA"/>
    <property type="match status" value="1"/>
</dbReference>
<evidence type="ECO:0000256" key="5">
    <source>
        <dbReference type="ARBA" id="ARBA00022679"/>
    </source>
</evidence>
<keyword evidence="8" id="KW-0067">ATP-binding</keyword>
<dbReference type="CDD" id="cd01068">
    <property type="entry name" value="globin_sensor"/>
    <property type="match status" value="1"/>
</dbReference>
<dbReference type="STRING" id="644282.Deba_2666"/>
<comment type="subcellular location">
    <subcellularLocation>
        <location evidence="2">Cell membrane</location>
        <topology evidence="2">Multi-pass membrane protein</topology>
    </subcellularLocation>
</comment>
<dbReference type="PANTHER" id="PTHR44936:SF10">
    <property type="entry name" value="SENSOR PROTEIN RSTB"/>
    <property type="match status" value="1"/>
</dbReference>
<keyword evidence="6" id="KW-0547">Nucleotide-binding</keyword>
<keyword evidence="11" id="KW-1185">Reference proteome</keyword>
<protein>
    <recommendedName>
        <fullName evidence="3">histidine kinase</fullName>
        <ecNumber evidence="3">2.7.13.3</ecNumber>
    </recommendedName>
</protein>
<name>E1QKC7_DESB2</name>
<dbReference type="PANTHER" id="PTHR44936">
    <property type="entry name" value="SENSOR PROTEIN CREC"/>
    <property type="match status" value="1"/>
</dbReference>
<dbReference type="InterPro" id="IPR005467">
    <property type="entry name" value="His_kinase_dom"/>
</dbReference>
<evidence type="ECO:0000256" key="8">
    <source>
        <dbReference type="ARBA" id="ARBA00022840"/>
    </source>
</evidence>
<evidence type="ECO:0000256" key="7">
    <source>
        <dbReference type="ARBA" id="ARBA00022777"/>
    </source>
</evidence>
<dbReference type="InterPro" id="IPR009050">
    <property type="entry name" value="Globin-like_sf"/>
</dbReference>
<dbReference type="GO" id="GO:0020037">
    <property type="term" value="F:heme binding"/>
    <property type="evidence" value="ECO:0007669"/>
    <property type="project" value="InterPro"/>
</dbReference>
<dbReference type="InterPro" id="IPR003661">
    <property type="entry name" value="HisK_dim/P_dom"/>
</dbReference>
<organism evidence="10 11">
    <name type="scientific">Desulfarculus baarsii (strain ATCC 33931 / DSM 2075 / LMG 7858 / VKM B-1802 / 2st14)</name>
    <dbReference type="NCBI Taxonomy" id="644282"/>
    <lineage>
        <taxon>Bacteria</taxon>
        <taxon>Pseudomonadati</taxon>
        <taxon>Thermodesulfobacteriota</taxon>
        <taxon>Desulfarculia</taxon>
        <taxon>Desulfarculales</taxon>
        <taxon>Desulfarculaceae</taxon>
        <taxon>Desulfarculus</taxon>
    </lineage>
</organism>
<comment type="catalytic activity">
    <reaction evidence="1">
        <text>ATP + protein L-histidine = ADP + protein N-phospho-L-histidine.</text>
        <dbReference type="EC" id="2.7.13.3"/>
    </reaction>
</comment>
<dbReference type="Gene3D" id="1.10.287.130">
    <property type="match status" value="1"/>
</dbReference>
<dbReference type="Pfam" id="PF00512">
    <property type="entry name" value="HisKA"/>
    <property type="match status" value="1"/>
</dbReference>
<dbReference type="eggNOG" id="COG4251">
    <property type="taxonomic scope" value="Bacteria"/>
</dbReference>
<evidence type="ECO:0000256" key="6">
    <source>
        <dbReference type="ARBA" id="ARBA00022741"/>
    </source>
</evidence>
<dbReference type="GO" id="GO:0005524">
    <property type="term" value="F:ATP binding"/>
    <property type="evidence" value="ECO:0007669"/>
    <property type="project" value="UniProtKB-KW"/>
</dbReference>
<reference evidence="10 11" key="1">
    <citation type="journal article" date="2010" name="Stand. Genomic Sci.">
        <title>Complete genome sequence of Desulfarculus baarsii type strain (2st14).</title>
        <authorList>
            <person name="Sun H."/>
            <person name="Spring S."/>
            <person name="Lapidus A."/>
            <person name="Davenport K."/>
            <person name="Del Rio T.G."/>
            <person name="Tice H."/>
            <person name="Nolan M."/>
            <person name="Copeland A."/>
            <person name="Cheng J.F."/>
            <person name="Lucas S."/>
            <person name="Tapia R."/>
            <person name="Goodwin L."/>
            <person name="Pitluck S."/>
            <person name="Ivanova N."/>
            <person name="Pagani I."/>
            <person name="Mavromatis K."/>
            <person name="Ovchinnikova G."/>
            <person name="Pati A."/>
            <person name="Chen A."/>
            <person name="Palaniappan K."/>
            <person name="Hauser L."/>
            <person name="Chang Y.J."/>
            <person name="Jeffries C.D."/>
            <person name="Detter J.C."/>
            <person name="Han C."/>
            <person name="Rohde M."/>
            <person name="Brambilla E."/>
            <person name="Goker M."/>
            <person name="Woyke T."/>
            <person name="Bristow J."/>
            <person name="Eisen J.A."/>
            <person name="Markowitz V."/>
            <person name="Hugenholtz P."/>
            <person name="Kyrpides N.C."/>
            <person name="Klenk H.P."/>
            <person name="Land M."/>
        </authorList>
    </citation>
    <scope>NUCLEOTIDE SEQUENCE [LARGE SCALE GENOMIC DNA]</scope>
    <source>
        <strain evidence="11">ATCC 33931 / DSM 2075 / LMG 7858 / VKM B-1802 / 2st14</strain>
    </source>
</reference>
<keyword evidence="5" id="KW-0808">Transferase</keyword>